<evidence type="ECO:0000256" key="2">
    <source>
        <dbReference type="ARBA" id="ARBA00022448"/>
    </source>
</evidence>
<dbReference type="FunFam" id="2.40.30.170:FF:000010">
    <property type="entry name" value="Efflux RND transporter periplasmic adaptor subunit"/>
    <property type="match status" value="1"/>
</dbReference>
<evidence type="ECO:0000256" key="1">
    <source>
        <dbReference type="ARBA" id="ARBA00009477"/>
    </source>
</evidence>
<dbReference type="Gene3D" id="1.10.287.470">
    <property type="entry name" value="Helix hairpin bin"/>
    <property type="match status" value="1"/>
</dbReference>
<comment type="function">
    <text evidence="5">CzcA and CzcB together would act in zinc efflux nearly as effectively as the complete czc efflux system (CzcABC). The CzcB protein is thought to funnel zinc cations to the CzcA transport protein.</text>
</comment>
<proteinExistence type="inferred from homology"/>
<evidence type="ECO:0000256" key="3">
    <source>
        <dbReference type="ARBA" id="ARBA00022833"/>
    </source>
</evidence>
<feature type="domain" description="CzcB-like C-terminal circularly permuted SH3-like" evidence="9">
    <location>
        <begin position="328"/>
        <end position="387"/>
    </location>
</feature>
<dbReference type="Proteomes" id="UP000078263">
    <property type="component" value="Chromosome"/>
</dbReference>
<dbReference type="OrthoDB" id="9806939at2"/>
<evidence type="ECO:0000259" key="6">
    <source>
        <dbReference type="Pfam" id="PF25893"/>
    </source>
</evidence>
<evidence type="ECO:0000259" key="7">
    <source>
        <dbReference type="Pfam" id="PF25954"/>
    </source>
</evidence>
<comment type="similarity">
    <text evidence="1">Belongs to the membrane fusion protein (MFP) (TC 8.A.1) family.</text>
</comment>
<dbReference type="GO" id="GO:0046914">
    <property type="term" value="F:transition metal ion binding"/>
    <property type="evidence" value="ECO:0007669"/>
    <property type="project" value="TreeGrafter"/>
</dbReference>
<reference evidence="10 11" key="1">
    <citation type="submission" date="2016-05" db="EMBL/GenBank/DDBJ databases">
        <title>Compelete Genome Sequence of Bacteriochlorophyll-Synthesizing Bacterium Porphyrobacter neustonensis DSM 9434.</title>
        <authorList>
            <person name="Shi X.-L."/>
            <person name="Wu Y.-H."/>
            <person name="Cheng H."/>
            <person name="Xu L."/>
            <person name="Zhang X.-Q."/>
            <person name="Wang C.-S."/>
            <person name="Xu X.-W."/>
        </authorList>
    </citation>
    <scope>NUCLEOTIDE SEQUENCE [LARGE SCALE GENOMIC DNA]</scope>
    <source>
        <strain evidence="10 11">DSM 9434</strain>
    </source>
</reference>
<evidence type="ECO:0000256" key="4">
    <source>
        <dbReference type="ARBA" id="ARBA00043263"/>
    </source>
</evidence>
<dbReference type="FunFam" id="2.40.420.20:FF:000006">
    <property type="entry name" value="RND family efflux transporter MFP subunit"/>
    <property type="match status" value="1"/>
</dbReference>
<gene>
    <name evidence="10" type="ORF">A9D12_10140</name>
</gene>
<accession>A0A192D5E8</accession>
<dbReference type="Pfam" id="PF25973">
    <property type="entry name" value="BSH_CzcB"/>
    <property type="match status" value="1"/>
</dbReference>
<dbReference type="InterPro" id="IPR006143">
    <property type="entry name" value="RND_pump_MFP"/>
</dbReference>
<dbReference type="Gene3D" id="2.40.420.20">
    <property type="match status" value="1"/>
</dbReference>
<dbReference type="GO" id="GO:0022857">
    <property type="term" value="F:transmembrane transporter activity"/>
    <property type="evidence" value="ECO:0007669"/>
    <property type="project" value="InterPro"/>
</dbReference>
<evidence type="ECO:0000313" key="11">
    <source>
        <dbReference type="Proteomes" id="UP000078263"/>
    </source>
</evidence>
<evidence type="ECO:0000256" key="5">
    <source>
        <dbReference type="ARBA" id="ARBA00058766"/>
    </source>
</evidence>
<dbReference type="InterPro" id="IPR058647">
    <property type="entry name" value="BSH_CzcB-like"/>
</dbReference>
<keyword evidence="11" id="KW-1185">Reference proteome</keyword>
<dbReference type="EMBL" id="CP016033">
    <property type="protein sequence ID" value="ANK13241.1"/>
    <property type="molecule type" value="Genomic_DNA"/>
</dbReference>
<sequence length="399" mass="41275">MTIDRKMLALIGGAAIIALVGGGAGYVLRGDAAHSDEAAQSAESGGDADAEAAPGEGTIMVTEAQLRTAGIVVAAVGEGFAGGEVTTAGVLVPPTQSVGHVTARTSGVVVRILRQLGDRVAVGDALAVIDSREVAEAQGASARARRAAEAARTVLAREESLFRQRVTARQDYEAARAAYDAARIDAQQAEQALRALGAGTGGGTTRLMTLRSPVAGEVTSVTVTPGEYVPPERELFQVADPRTVWAELMIPARDIQRVRVGQTIMLSVQGSDHPHTGSIRFLSPAVDPATGAAKAIATIDNRDGDLRVGQNVSARVTTPGSDGQRVPVVPRSAIQEVEGRSVVFVRTPRGFVVRPVTVGTGSDSAVPIISGLRVGERVATVNAFVLKAELGKAEAEHDH</sequence>
<dbReference type="Gene3D" id="2.40.50.100">
    <property type="match status" value="1"/>
</dbReference>
<dbReference type="RefSeq" id="WP_068351447.1">
    <property type="nucleotide sequence ID" value="NZ_CP016033.1"/>
</dbReference>
<organism evidence="10 11">
    <name type="scientific">Erythrobacter neustonensis</name>
    <dbReference type="NCBI Taxonomy" id="1112"/>
    <lineage>
        <taxon>Bacteria</taxon>
        <taxon>Pseudomonadati</taxon>
        <taxon>Pseudomonadota</taxon>
        <taxon>Alphaproteobacteria</taxon>
        <taxon>Sphingomonadales</taxon>
        <taxon>Erythrobacteraceae</taxon>
        <taxon>Erythrobacter/Porphyrobacter group</taxon>
        <taxon>Erythrobacter</taxon>
    </lineage>
</organism>
<evidence type="ECO:0000259" key="8">
    <source>
        <dbReference type="Pfam" id="PF25973"/>
    </source>
</evidence>
<dbReference type="PANTHER" id="PTHR30097:SF4">
    <property type="entry name" value="SLR6042 PROTEIN"/>
    <property type="match status" value="1"/>
</dbReference>
<evidence type="ECO:0000259" key="9">
    <source>
        <dbReference type="Pfam" id="PF25975"/>
    </source>
</evidence>
<dbReference type="InterPro" id="IPR058649">
    <property type="entry name" value="CzcB_C"/>
</dbReference>
<keyword evidence="4" id="KW-0105">Cadmium resistance</keyword>
<keyword evidence="2" id="KW-0813">Transport</keyword>
<dbReference type="PANTHER" id="PTHR30097">
    <property type="entry name" value="CATION EFFLUX SYSTEM PROTEIN CUSB"/>
    <property type="match status" value="1"/>
</dbReference>
<dbReference type="InterPro" id="IPR058792">
    <property type="entry name" value="Beta-barrel_RND_2"/>
</dbReference>
<dbReference type="Pfam" id="PF25893">
    <property type="entry name" value="HH_CzcB"/>
    <property type="match status" value="1"/>
</dbReference>
<dbReference type="AlphaFoldDB" id="A0A192D5E8"/>
<dbReference type="KEGG" id="pns:A9D12_10140"/>
<dbReference type="GO" id="GO:0015679">
    <property type="term" value="P:plasma membrane copper ion transport"/>
    <property type="evidence" value="ECO:0007669"/>
    <property type="project" value="TreeGrafter"/>
</dbReference>
<dbReference type="GO" id="GO:0046686">
    <property type="term" value="P:response to cadmium ion"/>
    <property type="evidence" value="ECO:0007669"/>
    <property type="project" value="UniProtKB-KW"/>
</dbReference>
<protein>
    <submittedName>
        <fullName evidence="10">Uncharacterized protein</fullName>
    </submittedName>
</protein>
<dbReference type="Pfam" id="PF25954">
    <property type="entry name" value="Beta-barrel_RND_2"/>
    <property type="match status" value="1"/>
</dbReference>
<dbReference type="NCBIfam" id="TIGR01730">
    <property type="entry name" value="RND_mfp"/>
    <property type="match status" value="1"/>
</dbReference>
<dbReference type="Pfam" id="PF25975">
    <property type="entry name" value="CzcB_C"/>
    <property type="match status" value="1"/>
</dbReference>
<dbReference type="GO" id="GO:0016020">
    <property type="term" value="C:membrane"/>
    <property type="evidence" value="ECO:0007669"/>
    <property type="project" value="InterPro"/>
</dbReference>
<dbReference type="STRING" id="1112.A9D12_10140"/>
<dbReference type="InterPro" id="IPR058648">
    <property type="entry name" value="HH_CzcB-like"/>
</dbReference>
<evidence type="ECO:0000313" key="10">
    <source>
        <dbReference type="EMBL" id="ANK13241.1"/>
    </source>
</evidence>
<feature type="domain" description="CzcB-like alpha-helical hairpin" evidence="6">
    <location>
        <begin position="137"/>
        <end position="195"/>
    </location>
</feature>
<feature type="domain" description="CzcB-like barrel-sandwich hybrid" evidence="8">
    <location>
        <begin position="99"/>
        <end position="240"/>
    </location>
</feature>
<feature type="domain" description="CusB-like beta-barrel" evidence="7">
    <location>
        <begin position="243"/>
        <end position="318"/>
    </location>
</feature>
<dbReference type="GO" id="GO:0030288">
    <property type="term" value="C:outer membrane-bounded periplasmic space"/>
    <property type="evidence" value="ECO:0007669"/>
    <property type="project" value="TreeGrafter"/>
</dbReference>
<dbReference type="Gene3D" id="2.40.30.170">
    <property type="match status" value="1"/>
</dbReference>
<dbReference type="SUPFAM" id="SSF111369">
    <property type="entry name" value="HlyD-like secretion proteins"/>
    <property type="match status" value="1"/>
</dbReference>
<name>A0A192D5E8_9SPHN</name>
<keyword evidence="3" id="KW-0862">Zinc</keyword>
<dbReference type="GO" id="GO:0060003">
    <property type="term" value="P:copper ion export"/>
    <property type="evidence" value="ECO:0007669"/>
    <property type="project" value="TreeGrafter"/>
</dbReference>
<dbReference type="InterPro" id="IPR051909">
    <property type="entry name" value="MFP_Cation_Efflux"/>
</dbReference>